<protein>
    <submittedName>
        <fullName evidence="1">Uncharacterized protein</fullName>
    </submittedName>
</protein>
<evidence type="ECO:0000313" key="1">
    <source>
        <dbReference type="EMBL" id="CUQ84528.1"/>
    </source>
</evidence>
<dbReference type="Proteomes" id="UP000095662">
    <property type="component" value="Unassembled WGS sequence"/>
</dbReference>
<dbReference type="EMBL" id="CZBY01000005">
    <property type="protein sequence ID" value="CUQ84528.1"/>
    <property type="molecule type" value="Genomic_DNA"/>
</dbReference>
<evidence type="ECO:0000313" key="2">
    <source>
        <dbReference type="Proteomes" id="UP000095662"/>
    </source>
</evidence>
<gene>
    <name evidence="1" type="ORF">ERS852540_00915</name>
</gene>
<name>A0A174ZJX0_9FIRM</name>
<dbReference type="STRING" id="39492.ERS852540_00915"/>
<accession>A0A174ZJX0</accession>
<sequence>MKRSKKMSVLRECAEKHYICRCFYEYDKSYWYYYINDFNDKFVLGQEENDFELNGYTIRKIDELQKAEIKNDVCEEINRLNGVAEQIKAPKIDITSWQSIFNSLRECGEWAIVENENEDLFHIGIILKAGKNKLTMREFDADGKWQEEAKIPYKEITSVSFKTRYIDNWRKYLERTKEG</sequence>
<proteinExistence type="predicted"/>
<dbReference type="OrthoDB" id="7173027at2"/>
<organism evidence="1 2">
    <name type="scientific">[Eubacterium] siraeum</name>
    <dbReference type="NCBI Taxonomy" id="39492"/>
    <lineage>
        <taxon>Bacteria</taxon>
        <taxon>Bacillati</taxon>
        <taxon>Bacillota</taxon>
        <taxon>Clostridia</taxon>
        <taxon>Eubacteriales</taxon>
        <taxon>Oscillospiraceae</taxon>
        <taxon>Oscillospiraceae incertae sedis</taxon>
    </lineage>
</organism>
<dbReference type="AlphaFoldDB" id="A0A174ZJX0"/>
<reference evidence="1 2" key="1">
    <citation type="submission" date="2015-09" db="EMBL/GenBank/DDBJ databases">
        <authorList>
            <consortium name="Pathogen Informatics"/>
        </authorList>
    </citation>
    <scope>NUCLEOTIDE SEQUENCE [LARGE SCALE GENOMIC DNA]</scope>
    <source>
        <strain evidence="1 2">2789STDY5834928</strain>
    </source>
</reference>